<dbReference type="EMBL" id="JAHYIQ010000001">
    <property type="protein sequence ID" value="KAK1135408.1"/>
    <property type="molecule type" value="Genomic_DNA"/>
</dbReference>
<organism evidence="1 2">
    <name type="scientific">Melipona bicolor</name>
    <dbReference type="NCBI Taxonomy" id="60889"/>
    <lineage>
        <taxon>Eukaryota</taxon>
        <taxon>Metazoa</taxon>
        <taxon>Ecdysozoa</taxon>
        <taxon>Arthropoda</taxon>
        <taxon>Hexapoda</taxon>
        <taxon>Insecta</taxon>
        <taxon>Pterygota</taxon>
        <taxon>Neoptera</taxon>
        <taxon>Endopterygota</taxon>
        <taxon>Hymenoptera</taxon>
        <taxon>Apocrita</taxon>
        <taxon>Aculeata</taxon>
        <taxon>Apoidea</taxon>
        <taxon>Anthophila</taxon>
        <taxon>Apidae</taxon>
        <taxon>Melipona</taxon>
    </lineage>
</organism>
<dbReference type="AlphaFoldDB" id="A0AA40KWE9"/>
<protein>
    <submittedName>
        <fullName evidence="1">Uncharacterized protein</fullName>
    </submittedName>
</protein>
<sequence>MELNVRTEAKCVSYPKLDRNRERALHKHTISRGMAYAAFYPRNKRRQVSPVPRVVEIRRLDNRGWNSIEQTARSKEETLEIPFPALLKNRIRRDDLVTRNADGHYERLHYRDCFALNGPNDVRLDQRGFLLIEEKRQRDAFNRVYRSPYRSGHAIRLSGHEIDRFADFYPPILVDRFESIRKKGIRSD</sequence>
<proteinExistence type="predicted"/>
<evidence type="ECO:0000313" key="2">
    <source>
        <dbReference type="Proteomes" id="UP001177670"/>
    </source>
</evidence>
<name>A0AA40KWE9_9HYME</name>
<keyword evidence="2" id="KW-1185">Reference proteome</keyword>
<dbReference type="Proteomes" id="UP001177670">
    <property type="component" value="Unassembled WGS sequence"/>
</dbReference>
<gene>
    <name evidence="1" type="ORF">K0M31_000006</name>
</gene>
<accession>A0AA40KWE9</accession>
<comment type="caution">
    <text evidence="1">The sequence shown here is derived from an EMBL/GenBank/DDBJ whole genome shotgun (WGS) entry which is preliminary data.</text>
</comment>
<evidence type="ECO:0000313" key="1">
    <source>
        <dbReference type="EMBL" id="KAK1135408.1"/>
    </source>
</evidence>
<reference evidence="1" key="1">
    <citation type="submission" date="2021-10" db="EMBL/GenBank/DDBJ databases">
        <title>Melipona bicolor Genome sequencing and assembly.</title>
        <authorList>
            <person name="Araujo N.S."/>
            <person name="Arias M.C."/>
        </authorList>
    </citation>
    <scope>NUCLEOTIDE SEQUENCE</scope>
    <source>
        <strain evidence="1">USP_2M_L1-L4_2017</strain>
        <tissue evidence="1">Whole body</tissue>
    </source>
</reference>